<dbReference type="Proteomes" id="UP001157006">
    <property type="component" value="Chromosome 2"/>
</dbReference>
<accession>A0AAV0ZNY9</accession>
<keyword evidence="2" id="KW-1185">Reference proteome</keyword>
<organism evidence="1 2">
    <name type="scientific">Vicia faba</name>
    <name type="common">Broad bean</name>
    <name type="synonym">Faba vulgaris</name>
    <dbReference type="NCBI Taxonomy" id="3906"/>
    <lineage>
        <taxon>Eukaryota</taxon>
        <taxon>Viridiplantae</taxon>
        <taxon>Streptophyta</taxon>
        <taxon>Embryophyta</taxon>
        <taxon>Tracheophyta</taxon>
        <taxon>Spermatophyta</taxon>
        <taxon>Magnoliopsida</taxon>
        <taxon>eudicotyledons</taxon>
        <taxon>Gunneridae</taxon>
        <taxon>Pentapetalae</taxon>
        <taxon>rosids</taxon>
        <taxon>fabids</taxon>
        <taxon>Fabales</taxon>
        <taxon>Fabaceae</taxon>
        <taxon>Papilionoideae</taxon>
        <taxon>50 kb inversion clade</taxon>
        <taxon>NPAAA clade</taxon>
        <taxon>Hologalegina</taxon>
        <taxon>IRL clade</taxon>
        <taxon>Fabeae</taxon>
        <taxon>Vicia</taxon>
    </lineage>
</organism>
<evidence type="ECO:0000313" key="1">
    <source>
        <dbReference type="EMBL" id="CAI8598572.1"/>
    </source>
</evidence>
<evidence type="ECO:0000313" key="2">
    <source>
        <dbReference type="Proteomes" id="UP001157006"/>
    </source>
</evidence>
<name>A0AAV0ZNY9_VICFA</name>
<protein>
    <submittedName>
        <fullName evidence="1">Uncharacterized protein</fullName>
    </submittedName>
</protein>
<reference evidence="1 2" key="1">
    <citation type="submission" date="2023-01" db="EMBL/GenBank/DDBJ databases">
        <authorList>
            <person name="Kreplak J."/>
        </authorList>
    </citation>
    <scope>NUCLEOTIDE SEQUENCE [LARGE SCALE GENOMIC DNA]</scope>
</reference>
<dbReference type="AlphaFoldDB" id="A0AAV0ZNY9"/>
<sequence length="97" mass="10826">MPLSCLHFSSTAQQLDEKEGRCGIENIAEATTDHVHQEEVIIPKSPHDYAPPVQHPIPATAKSCKREEENNTGYIDFKQMALVQFACQKEVAKPLPI</sequence>
<dbReference type="EMBL" id="OX451737">
    <property type="protein sequence ID" value="CAI8598572.1"/>
    <property type="molecule type" value="Genomic_DNA"/>
</dbReference>
<proteinExistence type="predicted"/>
<gene>
    <name evidence="1" type="ORF">VFH_II133960</name>
</gene>